<feature type="repeat" description="Solcar" evidence="8">
    <location>
        <begin position="115"/>
        <end position="202"/>
    </location>
</feature>
<reference key="2">
    <citation type="submission" date="2011-08" db="EMBL/GenBank/DDBJ databases">
        <title>Genome sequence of Naumovozyma castellii.</title>
        <authorList>
            <person name="Gordon J.L."/>
            <person name="Armisen D."/>
            <person name="Proux-Wera E."/>
            <person name="OhEigeartaigh S.S."/>
            <person name="Byrne K.P."/>
            <person name="Wolfe K.H."/>
        </authorList>
    </citation>
    <scope>NUCLEOTIDE SEQUENCE</scope>
    <source>
        <strain>Type strain:CBS 4309</strain>
    </source>
</reference>
<comment type="similarity">
    <text evidence="2 9">Belongs to the mitochondrial carrier (TC 2.A.29) family.</text>
</comment>
<evidence type="ECO:0000256" key="6">
    <source>
        <dbReference type="ARBA" id="ARBA00022989"/>
    </source>
</evidence>
<sequence>MHELTPIQKEIISGLSAGSLTTLIVHPLDLIKVRLQLLATTTTQQHQKGYTYLINELINNSKKMGSQGPIYNLIKESYRGLPINLLGNAVAWSLYFTIYNSTKDYMFQNNYLHNNNTTIFLTSGLISGISTTLLTNPLWVIKTRIMSTSRHHKDSYKSIRHGFKSLLTKEGPKAIWMGLLPSLLGVSQGAIYFMIYDNLKLHFNVNLNKSKKDNANANLKIVLISSLSKMLSVMSVYPFQLLKSNLQTFRSVTNNIPQNDYHFITLIRKIYRDNGIKGLYKGLSANLLRAIPSTCITFCIYENFKSKL</sequence>
<evidence type="ECO:0008006" key="13">
    <source>
        <dbReference type="Google" id="ProtNLM"/>
    </source>
</evidence>
<keyword evidence="5" id="KW-0677">Repeat</keyword>
<feature type="transmembrane region" description="Helical" evidence="10">
    <location>
        <begin position="119"/>
        <end position="141"/>
    </location>
</feature>
<feature type="repeat" description="Solcar" evidence="8">
    <location>
        <begin position="5"/>
        <end position="105"/>
    </location>
</feature>
<evidence type="ECO:0000313" key="12">
    <source>
        <dbReference type="Proteomes" id="UP000001640"/>
    </source>
</evidence>
<evidence type="ECO:0000256" key="10">
    <source>
        <dbReference type="SAM" id="Phobius"/>
    </source>
</evidence>
<evidence type="ECO:0000313" key="11">
    <source>
        <dbReference type="EMBL" id="CCC68743.1"/>
    </source>
</evidence>
<evidence type="ECO:0000256" key="3">
    <source>
        <dbReference type="ARBA" id="ARBA00022448"/>
    </source>
</evidence>
<dbReference type="KEGG" id="ncs:NCAS_0B06590"/>
<evidence type="ECO:0000256" key="2">
    <source>
        <dbReference type="ARBA" id="ARBA00006375"/>
    </source>
</evidence>
<keyword evidence="4 8" id="KW-0812">Transmembrane</keyword>
<evidence type="ECO:0000256" key="4">
    <source>
        <dbReference type="ARBA" id="ARBA00022692"/>
    </source>
</evidence>
<keyword evidence="7 8" id="KW-0472">Membrane</keyword>
<dbReference type="GO" id="GO:0015230">
    <property type="term" value="F:FAD transmembrane transporter activity"/>
    <property type="evidence" value="ECO:0007669"/>
    <property type="project" value="EnsemblFungi"/>
</dbReference>
<protein>
    <recommendedName>
        <fullName evidence="13">Mitochondrial FAD carrier protein FLX1</fullName>
    </recommendedName>
</protein>
<accession>G0V9X6</accession>
<dbReference type="FunCoup" id="G0V9X6">
    <property type="interactions" value="103"/>
</dbReference>
<name>G0V9X6_NAUCA</name>
<gene>
    <name evidence="11" type="primary">NCAS0B06590</name>
    <name evidence="11" type="ordered locus">NCAS_0B06590</name>
</gene>
<feature type="transmembrane region" description="Helical" evidence="10">
    <location>
        <begin position="174"/>
        <end position="195"/>
    </location>
</feature>
<evidence type="ECO:0000256" key="9">
    <source>
        <dbReference type="RuleBase" id="RU000488"/>
    </source>
</evidence>
<dbReference type="InParanoid" id="G0V9X6"/>
<dbReference type="Proteomes" id="UP000001640">
    <property type="component" value="Chromosome 2"/>
</dbReference>
<dbReference type="GO" id="GO:0005739">
    <property type="term" value="C:mitochondrion"/>
    <property type="evidence" value="ECO:0007669"/>
    <property type="project" value="EnsemblFungi"/>
</dbReference>
<feature type="repeat" description="Solcar" evidence="8">
    <location>
        <begin position="216"/>
        <end position="307"/>
    </location>
</feature>
<dbReference type="RefSeq" id="XP_003675114.1">
    <property type="nucleotide sequence ID" value="XM_003675066.1"/>
</dbReference>
<dbReference type="InterPro" id="IPR018108">
    <property type="entry name" value="MCP_transmembrane"/>
</dbReference>
<dbReference type="STRING" id="1064592.G0V9X6"/>
<evidence type="ECO:0000256" key="7">
    <source>
        <dbReference type="ARBA" id="ARBA00023136"/>
    </source>
</evidence>
<dbReference type="OrthoDB" id="428293at2759"/>
<dbReference type="OMA" id="TTVWKHE"/>
<dbReference type="InterPro" id="IPR044712">
    <property type="entry name" value="SLC25A32-like"/>
</dbReference>
<evidence type="ECO:0000256" key="8">
    <source>
        <dbReference type="PROSITE-ProRule" id="PRU00282"/>
    </source>
</evidence>
<keyword evidence="12" id="KW-1185">Reference proteome</keyword>
<dbReference type="GeneID" id="96902300"/>
<dbReference type="PANTHER" id="PTHR45683">
    <property type="entry name" value="MITOCHONDRIAL NICOTINAMIDE ADENINE DINUCLEOTIDE TRANSPORTER 1-RELATED-RELATED"/>
    <property type="match status" value="1"/>
</dbReference>
<reference evidence="11 12" key="1">
    <citation type="journal article" date="2011" name="Proc. Natl. Acad. Sci. U.S.A.">
        <title>Evolutionary erosion of yeast sex chromosomes by mating-type switching accidents.</title>
        <authorList>
            <person name="Gordon J.L."/>
            <person name="Armisen D."/>
            <person name="Proux-Wera E."/>
            <person name="Oheigeartaigh S.S."/>
            <person name="Byrne K.P."/>
            <person name="Wolfe K.H."/>
        </authorList>
    </citation>
    <scope>NUCLEOTIDE SEQUENCE [LARGE SCALE GENOMIC DNA]</scope>
    <source>
        <strain evidence="12">ATCC 76901 / BCRC 22586 / CBS 4309 / NBRC 1992 / NRRL Y-12630</strain>
    </source>
</reference>
<dbReference type="EMBL" id="HE576753">
    <property type="protein sequence ID" value="CCC68743.1"/>
    <property type="molecule type" value="Genomic_DNA"/>
</dbReference>
<dbReference type="Pfam" id="PF00153">
    <property type="entry name" value="Mito_carr"/>
    <property type="match status" value="3"/>
</dbReference>
<comment type="subcellular location">
    <subcellularLocation>
        <location evidence="1">Membrane</location>
        <topology evidence="1">Multi-pass membrane protein</topology>
    </subcellularLocation>
</comment>
<dbReference type="SUPFAM" id="SSF103506">
    <property type="entry name" value="Mitochondrial carrier"/>
    <property type="match status" value="1"/>
</dbReference>
<evidence type="ECO:0000256" key="5">
    <source>
        <dbReference type="ARBA" id="ARBA00022737"/>
    </source>
</evidence>
<dbReference type="GO" id="GO:0016020">
    <property type="term" value="C:membrane"/>
    <property type="evidence" value="ECO:0007669"/>
    <property type="project" value="UniProtKB-SubCell"/>
</dbReference>
<organism evidence="11 12">
    <name type="scientific">Naumovozyma castellii</name>
    <name type="common">Yeast</name>
    <name type="synonym">Saccharomyces castellii</name>
    <dbReference type="NCBI Taxonomy" id="27288"/>
    <lineage>
        <taxon>Eukaryota</taxon>
        <taxon>Fungi</taxon>
        <taxon>Dikarya</taxon>
        <taxon>Ascomycota</taxon>
        <taxon>Saccharomycotina</taxon>
        <taxon>Saccharomycetes</taxon>
        <taxon>Saccharomycetales</taxon>
        <taxon>Saccharomycetaceae</taxon>
        <taxon>Naumovozyma</taxon>
    </lineage>
</organism>
<dbReference type="HOGENOM" id="CLU_015166_6_4_1"/>
<proteinExistence type="inferred from homology"/>
<keyword evidence="3 9" id="KW-0813">Transport</keyword>
<evidence type="ECO:0000256" key="1">
    <source>
        <dbReference type="ARBA" id="ARBA00004141"/>
    </source>
</evidence>
<dbReference type="eggNOG" id="KOG0764">
    <property type="taxonomic scope" value="Eukaryota"/>
</dbReference>
<dbReference type="InterPro" id="IPR023395">
    <property type="entry name" value="MCP_dom_sf"/>
</dbReference>
<keyword evidence="6 10" id="KW-1133">Transmembrane helix</keyword>
<feature type="transmembrane region" description="Helical" evidence="10">
    <location>
        <begin position="81"/>
        <end position="99"/>
    </location>
</feature>
<dbReference type="Gene3D" id="1.50.40.10">
    <property type="entry name" value="Mitochondrial carrier domain"/>
    <property type="match status" value="1"/>
</dbReference>
<dbReference type="AlphaFoldDB" id="G0V9X6"/>
<dbReference type="PROSITE" id="PS50920">
    <property type="entry name" value="SOLCAR"/>
    <property type="match status" value="3"/>
</dbReference>